<protein>
    <submittedName>
        <fullName evidence="1">Uncharacterized protein</fullName>
    </submittedName>
</protein>
<name>A0ABR2SHZ3_9ROSI</name>
<comment type="caution">
    <text evidence="1">The sequence shown here is derived from an EMBL/GenBank/DDBJ whole genome shotgun (WGS) entry which is preliminary data.</text>
</comment>
<sequence>MSLSSTSIPDEDVGQVSRLEVSQEDFDVMNLEGHGNRVDLVGQQIVPNAAYLEDEYRDGLRSEIPKAGKVTGSKSLEVGFGKLDDVQRLGVEVPFSEKEIWESITDCEGSKALGPDGFTFEFYKND</sequence>
<proteinExistence type="predicted"/>
<evidence type="ECO:0000313" key="2">
    <source>
        <dbReference type="Proteomes" id="UP001396334"/>
    </source>
</evidence>
<dbReference type="EMBL" id="JBBPBN010000015">
    <property type="protein sequence ID" value="KAK9024636.1"/>
    <property type="molecule type" value="Genomic_DNA"/>
</dbReference>
<accession>A0ABR2SHZ3</accession>
<evidence type="ECO:0000313" key="1">
    <source>
        <dbReference type="EMBL" id="KAK9024636.1"/>
    </source>
</evidence>
<organism evidence="1 2">
    <name type="scientific">Hibiscus sabdariffa</name>
    <name type="common">roselle</name>
    <dbReference type="NCBI Taxonomy" id="183260"/>
    <lineage>
        <taxon>Eukaryota</taxon>
        <taxon>Viridiplantae</taxon>
        <taxon>Streptophyta</taxon>
        <taxon>Embryophyta</taxon>
        <taxon>Tracheophyta</taxon>
        <taxon>Spermatophyta</taxon>
        <taxon>Magnoliopsida</taxon>
        <taxon>eudicotyledons</taxon>
        <taxon>Gunneridae</taxon>
        <taxon>Pentapetalae</taxon>
        <taxon>rosids</taxon>
        <taxon>malvids</taxon>
        <taxon>Malvales</taxon>
        <taxon>Malvaceae</taxon>
        <taxon>Malvoideae</taxon>
        <taxon>Hibiscus</taxon>
    </lineage>
</organism>
<gene>
    <name evidence="1" type="ORF">V6N11_004794</name>
</gene>
<dbReference type="Proteomes" id="UP001396334">
    <property type="component" value="Unassembled WGS sequence"/>
</dbReference>
<keyword evidence="2" id="KW-1185">Reference proteome</keyword>
<reference evidence="1 2" key="1">
    <citation type="journal article" date="2024" name="G3 (Bethesda)">
        <title>Genome assembly of Hibiscus sabdariffa L. provides insights into metabolisms of medicinal natural products.</title>
        <authorList>
            <person name="Kim T."/>
        </authorList>
    </citation>
    <scope>NUCLEOTIDE SEQUENCE [LARGE SCALE GENOMIC DNA]</scope>
    <source>
        <strain evidence="1">TK-2024</strain>
        <tissue evidence="1">Old leaves</tissue>
    </source>
</reference>